<organism evidence="4 5">
    <name type="scientific">Botryotinia fuckeliana (strain BcDW1)</name>
    <name type="common">Noble rot fungus</name>
    <name type="synonym">Botrytis cinerea</name>
    <dbReference type="NCBI Taxonomy" id="1290391"/>
    <lineage>
        <taxon>Eukaryota</taxon>
        <taxon>Fungi</taxon>
        <taxon>Dikarya</taxon>
        <taxon>Ascomycota</taxon>
        <taxon>Pezizomycotina</taxon>
        <taxon>Leotiomycetes</taxon>
        <taxon>Helotiales</taxon>
        <taxon>Sclerotiniaceae</taxon>
        <taxon>Botrytis</taxon>
    </lineage>
</organism>
<evidence type="ECO:0000259" key="3">
    <source>
        <dbReference type="Pfam" id="PF02777"/>
    </source>
</evidence>
<keyword evidence="2" id="KW-0472">Membrane</keyword>
<protein>
    <submittedName>
        <fullName evidence="4">Putative superoxide dismutase protein</fullName>
    </submittedName>
</protein>
<dbReference type="STRING" id="1290391.M7U3V2"/>
<evidence type="ECO:0000313" key="5">
    <source>
        <dbReference type="Proteomes" id="UP000012045"/>
    </source>
</evidence>
<keyword evidence="2" id="KW-1133">Transmembrane helix</keyword>
<dbReference type="GO" id="GO:0046872">
    <property type="term" value="F:metal ion binding"/>
    <property type="evidence" value="ECO:0007669"/>
    <property type="project" value="InterPro"/>
</dbReference>
<proteinExistence type="predicted"/>
<evidence type="ECO:0000313" key="4">
    <source>
        <dbReference type="EMBL" id="EMR90601.1"/>
    </source>
</evidence>
<keyword evidence="2" id="KW-0812">Transmembrane</keyword>
<comment type="function">
    <text evidence="1">Component of the mitochondrial ribosome (mitoribosome), a dedicated translation machinery responsible for the synthesis of mitochondrial genome-encoded proteins, including at least some of the essential transmembrane subunits of the mitochondrial respiratory chain. The mitoribosomes are attached to the mitochondrial inner membrane and translation products are cotranslationally integrated into the membrane.</text>
</comment>
<feature type="domain" description="Manganese/iron superoxide dismutase C-terminal" evidence="3">
    <location>
        <begin position="290"/>
        <end position="335"/>
    </location>
</feature>
<evidence type="ECO:0000256" key="2">
    <source>
        <dbReference type="SAM" id="Phobius"/>
    </source>
</evidence>
<dbReference type="EMBL" id="KB707695">
    <property type="protein sequence ID" value="EMR90601.1"/>
    <property type="molecule type" value="Genomic_DNA"/>
</dbReference>
<dbReference type="InterPro" id="IPR036314">
    <property type="entry name" value="SOD_C_sf"/>
</dbReference>
<sequence length="351" mass="39028">MFRSRFPRIGRSVQKNFIRSISQHIPPLKHDFSNGIPEFIGPQAFELAWTSYQKLMVDKLSDAIAGGLFLITWIILQLVVKAFSLRGALLFANTDCVVPSRTAVMYPAIQLIAAATFLARCSITDNFKGVPHLDGKQPKDIALLCARDPDQAATFNYASMAFNNNFFFNCLQPNPASEPVMSEKLRAAIESSFSSVDGLKKEFVITASKMFGPGFVWLMKDRHDRLSLMTTYLAGSPFPGAHHRRQPKDMNTESESVTDYYRQKLAAPPVNTVGAHGHLSKERKPPGGIEATPILCVNTWEHVWIADYGMGTDDVGGKKVYVENWWNVIDWNVVADLAALSGNSASKLERN</sequence>
<evidence type="ECO:0000256" key="1">
    <source>
        <dbReference type="ARBA" id="ARBA00037226"/>
    </source>
</evidence>
<feature type="transmembrane region" description="Helical" evidence="2">
    <location>
        <begin position="63"/>
        <end position="83"/>
    </location>
</feature>
<reference evidence="5" key="1">
    <citation type="journal article" date="2013" name="Genome Announc.">
        <title>Draft genome sequence of Botrytis cinerea BcDW1, inoculum for noble rot of grape berries.</title>
        <authorList>
            <person name="Blanco-Ulate B."/>
            <person name="Allen G."/>
            <person name="Powell A.L."/>
            <person name="Cantu D."/>
        </authorList>
    </citation>
    <scope>NUCLEOTIDE SEQUENCE [LARGE SCALE GENOMIC DNA]</scope>
    <source>
        <strain evidence="5">BcDW1</strain>
    </source>
</reference>
<dbReference type="OrthoDB" id="275227at2759"/>
<dbReference type="SUPFAM" id="SSF46609">
    <property type="entry name" value="Fe,Mn superoxide dismutase (SOD), N-terminal domain"/>
    <property type="match status" value="2"/>
</dbReference>
<dbReference type="GO" id="GO:0005737">
    <property type="term" value="C:cytoplasm"/>
    <property type="evidence" value="ECO:0007669"/>
    <property type="project" value="TreeGrafter"/>
</dbReference>
<feature type="domain" description="Manganese/iron superoxide dismutase C-terminal" evidence="3">
    <location>
        <begin position="182"/>
        <end position="238"/>
    </location>
</feature>
<dbReference type="Gene3D" id="3.55.40.20">
    <property type="entry name" value="Iron/manganese superoxide dismutase, C-terminal domain"/>
    <property type="match status" value="1"/>
</dbReference>
<dbReference type="GO" id="GO:0004784">
    <property type="term" value="F:superoxide dismutase activity"/>
    <property type="evidence" value="ECO:0007669"/>
    <property type="project" value="InterPro"/>
</dbReference>
<dbReference type="InterPro" id="IPR019832">
    <property type="entry name" value="Mn/Fe_SOD_C"/>
</dbReference>
<accession>M7U3V2</accession>
<dbReference type="PANTHER" id="PTHR43595">
    <property type="entry name" value="37S RIBOSOMAL PROTEIN S26, MITOCHONDRIAL"/>
    <property type="match status" value="1"/>
</dbReference>
<name>M7U3V2_BOTF1</name>
<dbReference type="HOGENOM" id="CLU_057349_1_0_1"/>
<dbReference type="Pfam" id="PF02777">
    <property type="entry name" value="Sod_Fe_C"/>
    <property type="match status" value="2"/>
</dbReference>
<dbReference type="AlphaFoldDB" id="M7U3V2"/>
<dbReference type="SUPFAM" id="SSF54719">
    <property type="entry name" value="Fe,Mn superoxide dismutase (SOD), C-terminal domain"/>
    <property type="match status" value="1"/>
</dbReference>
<gene>
    <name evidence="4" type="ORF">BcDW1_736</name>
</gene>
<dbReference type="PANTHER" id="PTHR43595:SF2">
    <property type="entry name" value="SMALL RIBOSOMAL SUBUNIT PROTEIN MS42"/>
    <property type="match status" value="1"/>
</dbReference>
<dbReference type="Proteomes" id="UP000012045">
    <property type="component" value="Unassembled WGS sequence"/>
</dbReference>
<dbReference type="InterPro" id="IPR036324">
    <property type="entry name" value="Mn/Fe_SOD_N_sf"/>
</dbReference>